<keyword evidence="2" id="KW-1133">Transmembrane helix</keyword>
<proteinExistence type="predicted"/>
<sequence>MMPGGIPGVTNSGSMPISANGGPSSAKGQQDGTFRTGNITFGAGMPWWVVALIIGGVVVFALKK</sequence>
<evidence type="ECO:0000313" key="4">
    <source>
        <dbReference type="Proteomes" id="UP001057998"/>
    </source>
</evidence>
<keyword evidence="2" id="KW-0472">Membrane</keyword>
<gene>
    <name evidence="3" type="ORF">NNL38_14490</name>
</gene>
<evidence type="ECO:0000313" key="3">
    <source>
        <dbReference type="EMBL" id="UTV27501.1"/>
    </source>
</evidence>
<evidence type="ECO:0000256" key="2">
    <source>
        <dbReference type="SAM" id="Phobius"/>
    </source>
</evidence>
<evidence type="ECO:0000256" key="1">
    <source>
        <dbReference type="SAM" id="MobiDB-lite"/>
    </source>
</evidence>
<feature type="transmembrane region" description="Helical" evidence="2">
    <location>
        <begin position="45"/>
        <end position="62"/>
    </location>
</feature>
<keyword evidence="4" id="KW-1185">Reference proteome</keyword>
<organism evidence="3 4">
    <name type="scientific">Photobacterium atrarenae</name>
    <dbReference type="NCBI Taxonomy" id="865757"/>
    <lineage>
        <taxon>Bacteria</taxon>
        <taxon>Pseudomonadati</taxon>
        <taxon>Pseudomonadota</taxon>
        <taxon>Gammaproteobacteria</taxon>
        <taxon>Vibrionales</taxon>
        <taxon>Vibrionaceae</taxon>
        <taxon>Photobacterium</taxon>
    </lineage>
</organism>
<name>A0ABY5GE95_9GAMM</name>
<dbReference type="Proteomes" id="UP001057998">
    <property type="component" value="Chromosome 1"/>
</dbReference>
<keyword evidence="2" id="KW-0812">Transmembrane</keyword>
<dbReference type="RefSeq" id="WP_255388720.1">
    <property type="nucleotide sequence ID" value="NZ_CP101508.1"/>
</dbReference>
<accession>A0ABY5GE95</accession>
<feature type="compositionally biased region" description="Polar residues" evidence="1">
    <location>
        <begin position="9"/>
        <end position="32"/>
    </location>
</feature>
<evidence type="ECO:0008006" key="5">
    <source>
        <dbReference type="Google" id="ProtNLM"/>
    </source>
</evidence>
<feature type="region of interest" description="Disordered" evidence="1">
    <location>
        <begin position="1"/>
        <end position="32"/>
    </location>
</feature>
<protein>
    <recommendedName>
        <fullName evidence="5">GlyGly-CTERM sorting domain-containing protein</fullName>
    </recommendedName>
</protein>
<reference evidence="3" key="1">
    <citation type="submission" date="2022-07" db="EMBL/GenBank/DDBJ databases">
        <title>Genome sequencing of Photobacterium atrarenae GJH2-4.</title>
        <authorList>
            <person name="Park S.-J."/>
        </authorList>
    </citation>
    <scope>NUCLEOTIDE SEQUENCE</scope>
    <source>
        <strain evidence="3">GJH2-4</strain>
    </source>
</reference>
<dbReference type="EMBL" id="CP101508">
    <property type="protein sequence ID" value="UTV27501.1"/>
    <property type="molecule type" value="Genomic_DNA"/>
</dbReference>